<protein>
    <submittedName>
        <fullName evidence="1">Uncharacterized protein</fullName>
    </submittedName>
</protein>
<dbReference type="AlphaFoldDB" id="A0A060UJQ9"/>
<organism evidence="1">
    <name type="scientific">Acidithiobacillus ferrivorans</name>
    <dbReference type="NCBI Taxonomy" id="160808"/>
    <lineage>
        <taxon>Bacteria</taxon>
        <taxon>Pseudomonadati</taxon>
        <taxon>Pseudomonadota</taxon>
        <taxon>Acidithiobacillia</taxon>
        <taxon>Acidithiobacillales</taxon>
        <taxon>Acidithiobacillaceae</taxon>
        <taxon>Acidithiobacillus</taxon>
    </lineage>
</organism>
<name>A0A060UJQ9_9PROT</name>
<dbReference type="RefSeq" id="WP_081919189.1">
    <property type="nucleotide sequence ID" value="NZ_CCCS020000002.1"/>
</dbReference>
<reference evidence="1" key="1">
    <citation type="submission" date="2014-03" db="EMBL/GenBank/DDBJ databases">
        <authorList>
            <person name="Genoscope - CEA"/>
        </authorList>
    </citation>
    <scope>NUCLEOTIDE SEQUENCE [LARGE SCALE GENOMIC DNA]</scope>
    <source>
        <strain evidence="1">CF27</strain>
    </source>
</reference>
<gene>
    <name evidence="1" type="ORF">AFERRI_100180</name>
    <name evidence="3" type="ORF">AFERRI_50150</name>
    <name evidence="2" type="ORF">H2515_14045</name>
</gene>
<reference evidence="2 5" key="4">
    <citation type="submission" date="2020-07" db="EMBL/GenBank/DDBJ databases">
        <title>Complete genome sequence analysis of Acidithiobacillus ferrivorans XJFY6S-08 reveals extreme environmental adaptation to alpine acid mine drainage.</title>
        <authorList>
            <person name="Yan L."/>
            <person name="Ni Y."/>
        </authorList>
    </citation>
    <scope>NUCLEOTIDE SEQUENCE [LARGE SCALE GENOMIC DNA]</scope>
    <source>
        <strain evidence="2 5">XJFY6S-08</strain>
    </source>
</reference>
<evidence type="ECO:0000313" key="4">
    <source>
        <dbReference type="Proteomes" id="UP000193925"/>
    </source>
</evidence>
<reference evidence="3 4" key="3">
    <citation type="submission" date="2017-03" db="EMBL/GenBank/DDBJ databases">
        <authorList>
            <person name="Regsiter A."/>
            <person name="William W."/>
        </authorList>
    </citation>
    <scope>NUCLEOTIDE SEQUENCE [LARGE SCALE GENOMIC DNA]</scope>
    <source>
        <strain evidence="3">PRJEB5721</strain>
    </source>
</reference>
<reference evidence="1" key="2">
    <citation type="submission" date="2014-07" db="EMBL/GenBank/DDBJ databases">
        <title>Initial genome analysis of the psychrotolerant acidophile Acidithiobacillus ferrivorans CF27: insights into iron and sulfur oxidation pathways and into biofilm formation.</title>
        <authorList>
            <person name="Talla E."/>
            <person name="Hedrich S."/>
            <person name="Mangenot S."/>
            <person name="Ji B."/>
            <person name="Johnson D.B."/>
            <person name="Barbe V."/>
            <person name="Bonnefoy V."/>
        </authorList>
    </citation>
    <scope>NUCLEOTIDE SEQUENCE [LARGE SCALE GENOMIC DNA]</scope>
    <source>
        <strain evidence="1">CF27</strain>
    </source>
</reference>
<keyword evidence="4" id="KW-1185">Reference proteome</keyword>
<proteinExistence type="predicted"/>
<evidence type="ECO:0000313" key="1">
    <source>
        <dbReference type="EMBL" id="CDQ08745.1"/>
    </source>
</evidence>
<sequence>MINDGFLDEVREVPSVTPMERVVAWSVFRSREDARQHLEHVYLAEGQGLVGGCGRDSVAPYWWVGVQVQDISQWGNVTAVNKRGRLGD</sequence>
<accession>A0A060UJQ9</accession>
<dbReference type="EMBL" id="CP059488">
    <property type="protein sequence ID" value="QQD72480.1"/>
    <property type="molecule type" value="Genomic_DNA"/>
</dbReference>
<dbReference type="EMBL" id="LT841305">
    <property type="protein sequence ID" value="SMH66949.1"/>
    <property type="molecule type" value="Genomic_DNA"/>
</dbReference>
<evidence type="ECO:0000313" key="5">
    <source>
        <dbReference type="Proteomes" id="UP000595420"/>
    </source>
</evidence>
<evidence type="ECO:0000313" key="3">
    <source>
        <dbReference type="EMBL" id="SMH66949.1"/>
    </source>
</evidence>
<dbReference type="Proteomes" id="UP000193925">
    <property type="component" value="Chromosome AFERRI"/>
</dbReference>
<dbReference type="Proteomes" id="UP000595420">
    <property type="component" value="Chromosome"/>
</dbReference>
<evidence type="ECO:0000313" key="2">
    <source>
        <dbReference type="EMBL" id="QQD72480.1"/>
    </source>
</evidence>
<dbReference type="EMBL" id="CCCS020000002">
    <property type="protein sequence ID" value="CDQ08745.1"/>
    <property type="molecule type" value="Genomic_DNA"/>
</dbReference>